<reference evidence="1 2" key="1">
    <citation type="journal article" date="2021" name="J. Hered.">
        <title>A chromosome-level genome assembly of the parasitoid wasp, Cotesia glomerata (Hymenoptera: Braconidae).</title>
        <authorList>
            <person name="Pinto B.J."/>
            <person name="Weis J.J."/>
            <person name="Gamble T."/>
            <person name="Ode P.J."/>
            <person name="Paul R."/>
            <person name="Zaspel J.M."/>
        </authorList>
    </citation>
    <scope>NUCLEOTIDE SEQUENCE [LARGE SCALE GENOMIC DNA]</scope>
    <source>
        <strain evidence="1">CgM1</strain>
    </source>
</reference>
<proteinExistence type="predicted"/>
<keyword evidence="2" id="KW-1185">Reference proteome</keyword>
<evidence type="ECO:0000313" key="1">
    <source>
        <dbReference type="EMBL" id="KAH0535754.1"/>
    </source>
</evidence>
<organism evidence="1 2">
    <name type="scientific">Cotesia glomerata</name>
    <name type="common">Lepidopteran parasitic wasp</name>
    <name type="synonym">Apanteles glomeratus</name>
    <dbReference type="NCBI Taxonomy" id="32391"/>
    <lineage>
        <taxon>Eukaryota</taxon>
        <taxon>Metazoa</taxon>
        <taxon>Ecdysozoa</taxon>
        <taxon>Arthropoda</taxon>
        <taxon>Hexapoda</taxon>
        <taxon>Insecta</taxon>
        <taxon>Pterygota</taxon>
        <taxon>Neoptera</taxon>
        <taxon>Endopterygota</taxon>
        <taxon>Hymenoptera</taxon>
        <taxon>Apocrita</taxon>
        <taxon>Ichneumonoidea</taxon>
        <taxon>Braconidae</taxon>
        <taxon>Microgastrinae</taxon>
        <taxon>Cotesia</taxon>
    </lineage>
</organism>
<sequence>MQCTIEIEDGGSVDREGLGYGEGAKDRLIEYYRYYIARVSLDCCTKACAVSVQEGAVAGCGLKMLASRVKVQHGCFGCMTLGLHISLLTHSKIIRIVVSLLNFPFVRPERTSFGTQHFAIFLLRRLLKPKPNYITHILPYKFLTKPSVKSPFVSQLNTQLSLKLLKTTG</sequence>
<dbReference type="AlphaFoldDB" id="A0AAV7HF79"/>
<name>A0AAV7HF79_COTGL</name>
<comment type="caution">
    <text evidence="1">The sequence shown here is derived from an EMBL/GenBank/DDBJ whole genome shotgun (WGS) entry which is preliminary data.</text>
</comment>
<protein>
    <submittedName>
        <fullName evidence="1">Uncharacterized protein</fullName>
    </submittedName>
</protein>
<evidence type="ECO:0000313" key="2">
    <source>
        <dbReference type="Proteomes" id="UP000826195"/>
    </source>
</evidence>
<gene>
    <name evidence="1" type="ORF">KQX54_018899</name>
</gene>
<dbReference type="EMBL" id="JAHXZJ010002982">
    <property type="protein sequence ID" value="KAH0535754.1"/>
    <property type="molecule type" value="Genomic_DNA"/>
</dbReference>
<dbReference type="Proteomes" id="UP000826195">
    <property type="component" value="Unassembled WGS sequence"/>
</dbReference>
<accession>A0AAV7HF79</accession>